<dbReference type="PANTHER" id="PTHR30535">
    <property type="entry name" value="VITAMIN B12-BINDING PROTEIN"/>
    <property type="match status" value="1"/>
</dbReference>
<sequence>MDLVRCAICSFLKILGGRFVEPAAGIFMVLFFLLAGTAAGGTGPLPGGIPLHLRYATHFQVEYLGNGCKLVTDGAGRRLLLVPRGQWPPKGYQQDQVIETPVERVVSKWTTIPPLLRALGVMNSIVGVTTRAKDWHIAGIRKGMAAGRIKYLGSSRATDYEQLLSVHPDVFFAGEWEKTEKLNELGIPFAVVTEYLEDNPLGRLEWIKFFAAFYNREREAERFFAKAVSRINTLSGKLKAVGKRPNILWGFIAGQGRIYVPGGDSYVAGMITMAGGAYVFKNIKKAGGAPITLEEFYDRGRDADIYISSGMLPQYGITSIKKLVAVHPILADFRSVKRGNVWCFQPWYWESIDKTDGIIADLAAIMHPALFPGHKPRYFFKLPKR</sequence>
<protein>
    <submittedName>
        <fullName evidence="2">Vitamin B12 ABC transporter, B12-binding component BtuF</fullName>
    </submittedName>
</protein>
<evidence type="ECO:0000313" key="2">
    <source>
        <dbReference type="EMBL" id="VAW40976.1"/>
    </source>
</evidence>
<reference evidence="2" key="1">
    <citation type="submission" date="2018-06" db="EMBL/GenBank/DDBJ databases">
        <authorList>
            <person name="Zhirakovskaya E."/>
        </authorList>
    </citation>
    <scope>NUCLEOTIDE SEQUENCE</scope>
</reference>
<accession>A0A3B0W8U2</accession>
<evidence type="ECO:0000259" key="1">
    <source>
        <dbReference type="PROSITE" id="PS50983"/>
    </source>
</evidence>
<gene>
    <name evidence="2" type="ORF">MNBD_DELTA04-248</name>
</gene>
<dbReference type="EMBL" id="UOEY01000116">
    <property type="protein sequence ID" value="VAW40976.1"/>
    <property type="molecule type" value="Genomic_DNA"/>
</dbReference>
<dbReference type="InterPro" id="IPR050902">
    <property type="entry name" value="ABC_Transporter_SBP"/>
</dbReference>
<dbReference type="PROSITE" id="PS50983">
    <property type="entry name" value="FE_B12_PBP"/>
    <property type="match status" value="1"/>
</dbReference>
<name>A0A3B0W8U2_9ZZZZ</name>
<organism evidence="2">
    <name type="scientific">hydrothermal vent metagenome</name>
    <dbReference type="NCBI Taxonomy" id="652676"/>
    <lineage>
        <taxon>unclassified sequences</taxon>
        <taxon>metagenomes</taxon>
        <taxon>ecological metagenomes</taxon>
    </lineage>
</organism>
<feature type="domain" description="Fe/B12 periplasmic-binding" evidence="1">
    <location>
        <begin position="104"/>
        <end position="374"/>
    </location>
</feature>
<dbReference type="Pfam" id="PF01497">
    <property type="entry name" value="Peripla_BP_2"/>
    <property type="match status" value="1"/>
</dbReference>
<dbReference type="PANTHER" id="PTHR30535:SF34">
    <property type="entry name" value="MOLYBDATE-BINDING PROTEIN MOLA"/>
    <property type="match status" value="1"/>
</dbReference>
<dbReference type="SUPFAM" id="SSF53807">
    <property type="entry name" value="Helical backbone' metal receptor"/>
    <property type="match status" value="1"/>
</dbReference>
<dbReference type="AlphaFoldDB" id="A0A3B0W8U2"/>
<dbReference type="InterPro" id="IPR002491">
    <property type="entry name" value="ABC_transptr_periplasmic_BD"/>
</dbReference>
<dbReference type="Gene3D" id="3.40.50.1980">
    <property type="entry name" value="Nitrogenase molybdenum iron protein domain"/>
    <property type="match status" value="2"/>
</dbReference>
<proteinExistence type="predicted"/>